<evidence type="ECO:0000259" key="5">
    <source>
        <dbReference type="PROSITE" id="PS50043"/>
    </source>
</evidence>
<keyword evidence="1" id="KW-0805">Transcription regulation</keyword>
<dbReference type="EMBL" id="AZLV01000766">
    <property type="protein sequence ID" value="ETJ03968.1"/>
    <property type="molecule type" value="Genomic_DNA"/>
</dbReference>
<dbReference type="Proteomes" id="UP000018852">
    <property type="component" value="Unassembled WGS sequence"/>
</dbReference>
<evidence type="ECO:0000313" key="7">
    <source>
        <dbReference type="Proteomes" id="UP000018852"/>
    </source>
</evidence>
<dbReference type="PATRIC" id="fig|1403939.3.peg.1013"/>
<proteinExistence type="predicted"/>
<evidence type="ECO:0000313" key="6">
    <source>
        <dbReference type="EMBL" id="ETJ03968.1"/>
    </source>
</evidence>
<gene>
    <name evidence="6" type="ORF">Q605_AUC00766G0001</name>
</gene>
<comment type="caution">
    <text evidence="6">The sequence shown here is derived from an EMBL/GenBank/DDBJ whole genome shotgun (WGS) entry which is preliminary data.</text>
</comment>
<dbReference type="SUPFAM" id="SSF46894">
    <property type="entry name" value="C-terminal effector domain of the bipartite response regulators"/>
    <property type="match status" value="1"/>
</dbReference>
<dbReference type="InterPro" id="IPR000792">
    <property type="entry name" value="Tscrpt_reg_LuxR_C"/>
</dbReference>
<evidence type="ECO:0000256" key="4">
    <source>
        <dbReference type="SAM" id="MobiDB-lite"/>
    </source>
</evidence>
<dbReference type="CDD" id="cd06170">
    <property type="entry name" value="LuxR_C_like"/>
    <property type="match status" value="1"/>
</dbReference>
<dbReference type="GO" id="GO:0006355">
    <property type="term" value="P:regulation of DNA-templated transcription"/>
    <property type="evidence" value="ECO:0007669"/>
    <property type="project" value="InterPro"/>
</dbReference>
<dbReference type="SMART" id="SM00421">
    <property type="entry name" value="HTH_LUXR"/>
    <property type="match status" value="1"/>
</dbReference>
<protein>
    <submittedName>
        <fullName evidence="6">LuxR family response regulator</fullName>
    </submittedName>
</protein>
<dbReference type="Gene3D" id="1.10.10.10">
    <property type="entry name" value="Winged helix-like DNA-binding domain superfamily/Winged helix DNA-binding domain"/>
    <property type="match status" value="1"/>
</dbReference>
<evidence type="ECO:0000256" key="3">
    <source>
        <dbReference type="ARBA" id="ARBA00023163"/>
    </source>
</evidence>
<feature type="domain" description="HTH luxR-type" evidence="5">
    <location>
        <begin position="15"/>
        <end position="80"/>
    </location>
</feature>
<dbReference type="InterPro" id="IPR016032">
    <property type="entry name" value="Sig_transdc_resp-reg_C-effctor"/>
</dbReference>
<dbReference type="PRINTS" id="PR00038">
    <property type="entry name" value="HTHLUXR"/>
</dbReference>
<feature type="region of interest" description="Disordered" evidence="4">
    <location>
        <begin position="1"/>
        <end position="23"/>
    </location>
</feature>
<dbReference type="PROSITE" id="PS50043">
    <property type="entry name" value="HTH_LUXR_2"/>
    <property type="match status" value="1"/>
</dbReference>
<evidence type="ECO:0000256" key="2">
    <source>
        <dbReference type="ARBA" id="ARBA00023125"/>
    </source>
</evidence>
<dbReference type="PROSITE" id="PS00622">
    <property type="entry name" value="HTH_LUXR_1"/>
    <property type="match status" value="1"/>
</dbReference>
<sequence length="85" mass="9058">TPRILAATRRSAAAPSDTAPALSPREREVLAAVARGMSNAQIARELLISEATVKTHLLRVNNKLGVDSRTGAVMEALRQGLIELD</sequence>
<dbReference type="InterPro" id="IPR036388">
    <property type="entry name" value="WH-like_DNA-bd_sf"/>
</dbReference>
<accession>W1VD54</accession>
<reference evidence="6 7" key="1">
    <citation type="submission" date="2013-12" db="EMBL/GenBank/DDBJ databases">
        <title>A Varibaculum cambriense genome reconstructed from a premature infant gut community with otherwise low bacterial novelty that shifts toward anaerobic metabolism during the third week of life.</title>
        <authorList>
            <person name="Brown C.T."/>
            <person name="Sharon I."/>
            <person name="Thomas B.C."/>
            <person name="Castelle C.J."/>
            <person name="Morowitz M.J."/>
            <person name="Banfield J.F."/>
        </authorList>
    </citation>
    <scope>NUCLEOTIDE SEQUENCE [LARGE SCALE GENOMIC DNA]</scope>
    <source>
        <strain evidence="7">DORA_12</strain>
    </source>
</reference>
<name>W1VD54_9ACTO</name>
<keyword evidence="2" id="KW-0238">DNA-binding</keyword>
<dbReference type="GO" id="GO:0003677">
    <property type="term" value="F:DNA binding"/>
    <property type="evidence" value="ECO:0007669"/>
    <property type="project" value="UniProtKB-KW"/>
</dbReference>
<dbReference type="Pfam" id="PF00196">
    <property type="entry name" value="GerE"/>
    <property type="match status" value="1"/>
</dbReference>
<evidence type="ECO:0000256" key="1">
    <source>
        <dbReference type="ARBA" id="ARBA00023015"/>
    </source>
</evidence>
<dbReference type="PANTHER" id="PTHR44688">
    <property type="entry name" value="DNA-BINDING TRANSCRIPTIONAL ACTIVATOR DEVR_DOSR"/>
    <property type="match status" value="1"/>
</dbReference>
<dbReference type="PANTHER" id="PTHR44688:SF16">
    <property type="entry name" value="DNA-BINDING TRANSCRIPTIONAL ACTIVATOR DEVR_DOSR"/>
    <property type="match status" value="1"/>
</dbReference>
<keyword evidence="3" id="KW-0804">Transcription</keyword>
<organism evidence="6 7">
    <name type="scientific">Actinomyces urogenitalis DORA_12</name>
    <dbReference type="NCBI Taxonomy" id="1403939"/>
    <lineage>
        <taxon>Bacteria</taxon>
        <taxon>Bacillati</taxon>
        <taxon>Actinomycetota</taxon>
        <taxon>Actinomycetes</taxon>
        <taxon>Actinomycetales</taxon>
        <taxon>Actinomycetaceae</taxon>
        <taxon>Actinomyces</taxon>
    </lineage>
</organism>
<dbReference type="AlphaFoldDB" id="W1VD54"/>
<feature type="non-terminal residue" evidence="6">
    <location>
        <position position="1"/>
    </location>
</feature>